<dbReference type="RefSeq" id="WP_244641460.1">
    <property type="nucleotide sequence ID" value="NZ_BMZQ01000002.1"/>
</dbReference>
<evidence type="ECO:0000313" key="2">
    <source>
        <dbReference type="Proteomes" id="UP000630142"/>
    </source>
</evidence>
<gene>
    <name evidence="1" type="ORF">GCM10016234_25990</name>
</gene>
<protein>
    <submittedName>
        <fullName evidence="1">Uncharacterized protein</fullName>
    </submittedName>
</protein>
<reference evidence="1" key="1">
    <citation type="journal article" date="2014" name="Int. J. Syst. Evol. Microbiol.">
        <title>Complete genome sequence of Corynebacterium casei LMG S-19264T (=DSM 44701T), isolated from a smear-ripened cheese.</title>
        <authorList>
            <consortium name="US DOE Joint Genome Institute (JGI-PGF)"/>
            <person name="Walter F."/>
            <person name="Albersmeier A."/>
            <person name="Kalinowski J."/>
            <person name="Ruckert C."/>
        </authorList>
    </citation>
    <scope>NUCLEOTIDE SEQUENCE</scope>
    <source>
        <strain evidence="1">KCTC 42249</strain>
    </source>
</reference>
<evidence type="ECO:0000313" key="1">
    <source>
        <dbReference type="EMBL" id="GHD17136.1"/>
    </source>
</evidence>
<name>A0A8J3DQI8_9HYPH</name>
<organism evidence="1 2">
    <name type="scientific">Tianweitania populi</name>
    <dbReference type="NCBI Taxonomy" id="1607949"/>
    <lineage>
        <taxon>Bacteria</taxon>
        <taxon>Pseudomonadati</taxon>
        <taxon>Pseudomonadota</taxon>
        <taxon>Alphaproteobacteria</taxon>
        <taxon>Hyphomicrobiales</taxon>
        <taxon>Phyllobacteriaceae</taxon>
        <taxon>Tianweitania</taxon>
    </lineage>
</organism>
<dbReference type="Proteomes" id="UP000630142">
    <property type="component" value="Unassembled WGS sequence"/>
</dbReference>
<dbReference type="AlphaFoldDB" id="A0A8J3DQI8"/>
<comment type="caution">
    <text evidence="1">The sequence shown here is derived from an EMBL/GenBank/DDBJ whole genome shotgun (WGS) entry which is preliminary data.</text>
</comment>
<accession>A0A8J3DQI8</accession>
<dbReference type="EMBL" id="BMZQ01000002">
    <property type="protein sequence ID" value="GHD17136.1"/>
    <property type="molecule type" value="Genomic_DNA"/>
</dbReference>
<sequence length="166" mass="18806">MTAYIDKPMRHVDDGNMTLDTYRPRRARFQEVMRVGSMSIKVNAICADGKAIDDGVLNKAKARIIDAEPEMMRTPQLGAGFAILHEGEEGRWLLLHWWLGGGICARKLWRADLAPDAEFEDAPPHLFACVWELAIIDFERCAWTETAMSHKPVSDYIARRFSGETV</sequence>
<keyword evidence="2" id="KW-1185">Reference proteome</keyword>
<proteinExistence type="predicted"/>
<reference evidence="1" key="2">
    <citation type="submission" date="2020-09" db="EMBL/GenBank/DDBJ databases">
        <authorList>
            <person name="Sun Q."/>
            <person name="Kim S."/>
        </authorList>
    </citation>
    <scope>NUCLEOTIDE SEQUENCE</scope>
    <source>
        <strain evidence="1">KCTC 42249</strain>
    </source>
</reference>